<proteinExistence type="inferred from homology"/>
<keyword evidence="2" id="KW-0677">Repeat</keyword>
<protein>
    <recommendedName>
        <fullName evidence="4">NEL domain-containing protein</fullName>
    </recommendedName>
</protein>
<dbReference type="EMBL" id="CADIKM010000005">
    <property type="protein sequence ID" value="CAB3783509.1"/>
    <property type="molecule type" value="Genomic_DNA"/>
</dbReference>
<feature type="domain" description="NEL" evidence="4">
    <location>
        <begin position="511"/>
        <end position="796"/>
    </location>
</feature>
<accession>A0A6S7B0Y4</accession>
<dbReference type="RefSeq" id="WP_175104255.1">
    <property type="nucleotide sequence ID" value="NZ_CADIKM010000005.1"/>
</dbReference>
<dbReference type="InterPro" id="IPR050216">
    <property type="entry name" value="LRR_domain-containing"/>
</dbReference>
<gene>
    <name evidence="5" type="ORF">LMG28138_01654</name>
</gene>
<dbReference type="Pfam" id="PF13855">
    <property type="entry name" value="LRR_8"/>
    <property type="match status" value="2"/>
</dbReference>
<dbReference type="SUPFAM" id="SSF52047">
    <property type="entry name" value="RNI-like"/>
    <property type="match status" value="1"/>
</dbReference>
<sequence length="796" mass="88119">MKVDASRAARLATWGSKYQVTATALERIRNTLDSRPRDLDLSLVAVREVPPFLRNERMLDSLTLRFVADEQIRLDMGSLPRMRTLRIVGSEIQSLLVTGEGPLRLRRRESGALEVSGSETLEEIKLSECGFDTVLVSDVPRLYWLDVADSRLQRLTVSHAPQLERLNASVNALPEGGIELSSTSRLTSVSLAMAQFSRVPPALREAPALRELDLHVNQISTVEPADLPGPLVSLDLSGNRLTAAPLDFAFRATLRDLSLGTNCIGHIPDTIDSFVHLETLDLSHNRIMVLPFAIGRCTLLRTLKLSSNRLSWLPPEVGKLASLETLHLDCNMLMALPEEIACLTRLSALQVRQNLLYDLPARLDEMRLRRLDLNGNPLFSVPEPLLRERTRAGQPSLESLVALDLGNTRLADLPTGLGQRSALVQLRLHENPHLCELPFDLVKLRSLRWLDLVGCGFRQLPPVLEGMAAHTDVFLDRNPLDHGVHLETWVLPSAVARGASARVTSRPTAGTVIEEVGIWRAFIGKSLTPKQKACWNVLFPFKNSHVFAFLLAGLRASREFLQGSDAGRTRFAFGVNRMLVDIEENPELRAYILDEAAMAAAALADRHRQVFDRLALAARLHVLAKGVAADGLLAALSMRESFRRESVATLAAAQEGGNKIDFEVALDLAYRIQLARAPGGFSFGYDERLDRMCVRLSDSHIADTLADIRAAEERELVEYMVASPVWRRYLTRSRADAYLATIARFDYLLGLSDDAMVAAGLARSAVLEQRECAVLAWLRGETIGLLTDNPLMSDPT</sequence>
<dbReference type="Proteomes" id="UP000494115">
    <property type="component" value="Unassembled WGS sequence"/>
</dbReference>
<comment type="caution">
    <text evidence="3">Lacks conserved residue(s) required for the propagation of feature annotation.</text>
</comment>
<keyword evidence="3" id="KW-0833">Ubl conjugation pathway</keyword>
<comment type="similarity">
    <text evidence="3">Belongs to the LRR-containing bacterial E3 ligase family.</text>
</comment>
<dbReference type="SMART" id="SM00369">
    <property type="entry name" value="LRR_TYP"/>
    <property type="match status" value="9"/>
</dbReference>
<dbReference type="GO" id="GO:0004842">
    <property type="term" value="F:ubiquitin-protein transferase activity"/>
    <property type="evidence" value="ECO:0007669"/>
    <property type="project" value="InterPro"/>
</dbReference>
<dbReference type="Pfam" id="PF14496">
    <property type="entry name" value="NEL"/>
    <property type="match status" value="1"/>
</dbReference>
<dbReference type="PANTHER" id="PTHR48051">
    <property type="match status" value="1"/>
</dbReference>
<evidence type="ECO:0000313" key="5">
    <source>
        <dbReference type="EMBL" id="CAB3783509.1"/>
    </source>
</evidence>
<evidence type="ECO:0000259" key="4">
    <source>
        <dbReference type="PROSITE" id="PS52053"/>
    </source>
</evidence>
<dbReference type="PROSITE" id="PS51450">
    <property type="entry name" value="LRR"/>
    <property type="match status" value="1"/>
</dbReference>
<dbReference type="InterPro" id="IPR032675">
    <property type="entry name" value="LRR_dom_sf"/>
</dbReference>
<evidence type="ECO:0000256" key="2">
    <source>
        <dbReference type="ARBA" id="ARBA00022737"/>
    </source>
</evidence>
<dbReference type="InterPro" id="IPR003591">
    <property type="entry name" value="Leu-rich_rpt_typical-subtyp"/>
</dbReference>
<dbReference type="GO" id="GO:0005737">
    <property type="term" value="C:cytoplasm"/>
    <property type="evidence" value="ECO:0007669"/>
    <property type="project" value="TreeGrafter"/>
</dbReference>
<evidence type="ECO:0000313" key="6">
    <source>
        <dbReference type="Proteomes" id="UP000494115"/>
    </source>
</evidence>
<reference evidence="5 6" key="1">
    <citation type="submission" date="2020-04" db="EMBL/GenBank/DDBJ databases">
        <authorList>
            <person name="De Canck E."/>
        </authorList>
    </citation>
    <scope>NUCLEOTIDE SEQUENCE [LARGE SCALE GENOMIC DNA]</scope>
    <source>
        <strain evidence="5 6">LMG 28138</strain>
    </source>
</reference>
<dbReference type="InterPro" id="IPR001611">
    <property type="entry name" value="Leu-rich_rpt"/>
</dbReference>
<keyword evidence="6" id="KW-1185">Reference proteome</keyword>
<name>A0A6S7B0Y4_9BURK</name>
<keyword evidence="3" id="KW-1035">Host cytoplasm</keyword>
<dbReference type="SUPFAM" id="SSF52058">
    <property type="entry name" value="L domain-like"/>
    <property type="match status" value="1"/>
</dbReference>
<keyword evidence="3" id="KW-0964">Secreted</keyword>
<dbReference type="InterPro" id="IPR029487">
    <property type="entry name" value="NEL_dom"/>
</dbReference>
<organism evidence="5 6">
    <name type="scientific">Pararobbsia alpina</name>
    <dbReference type="NCBI Taxonomy" id="621374"/>
    <lineage>
        <taxon>Bacteria</taxon>
        <taxon>Pseudomonadati</taxon>
        <taxon>Pseudomonadota</taxon>
        <taxon>Betaproteobacteria</taxon>
        <taxon>Burkholderiales</taxon>
        <taxon>Burkholderiaceae</taxon>
        <taxon>Pararobbsia</taxon>
    </lineage>
</organism>
<dbReference type="PROSITE" id="PS52053">
    <property type="entry name" value="NEL"/>
    <property type="match status" value="1"/>
</dbReference>
<dbReference type="Gene3D" id="3.80.10.10">
    <property type="entry name" value="Ribonuclease Inhibitor"/>
    <property type="match status" value="2"/>
</dbReference>
<dbReference type="AlphaFoldDB" id="A0A6S7B0Y4"/>
<evidence type="ECO:0000256" key="1">
    <source>
        <dbReference type="ARBA" id="ARBA00022614"/>
    </source>
</evidence>
<keyword evidence="1" id="KW-0433">Leucine-rich repeat</keyword>
<evidence type="ECO:0000256" key="3">
    <source>
        <dbReference type="PROSITE-ProRule" id="PRU01398"/>
    </source>
</evidence>
<dbReference type="GO" id="GO:0016567">
    <property type="term" value="P:protein ubiquitination"/>
    <property type="evidence" value="ECO:0007669"/>
    <property type="project" value="InterPro"/>
</dbReference>
<dbReference type="Gene3D" id="1.20.58.360">
    <property type="entry name" value="Shigella T3SS effector IpaH defines"/>
    <property type="match status" value="1"/>
</dbReference>
<dbReference type="PANTHER" id="PTHR48051:SF46">
    <property type="entry name" value="LEUCINE RICH REPEAT-CONTAINING DOMAIN PROTEIN"/>
    <property type="match status" value="1"/>
</dbReference>
<dbReference type="GO" id="GO:0005576">
    <property type="term" value="C:extracellular region"/>
    <property type="evidence" value="ECO:0007669"/>
    <property type="project" value="UniProtKB-UniRule"/>
</dbReference>